<evidence type="ECO:0000256" key="2">
    <source>
        <dbReference type="ARBA" id="ARBA00022801"/>
    </source>
</evidence>
<evidence type="ECO:0000313" key="6">
    <source>
        <dbReference type="EMBL" id="MBK1619007.1"/>
    </source>
</evidence>
<comment type="similarity">
    <text evidence="1">Belongs to the glycosyl hydrolase 13 family.</text>
</comment>
<proteinExistence type="inferred from homology"/>
<dbReference type="Pfam" id="PF02922">
    <property type="entry name" value="CBM_48"/>
    <property type="match status" value="1"/>
</dbReference>
<dbReference type="Gene3D" id="2.60.40.1180">
    <property type="entry name" value="Golgi alpha-mannosidase II"/>
    <property type="match status" value="1"/>
</dbReference>
<accession>A0A9X1B4V4</accession>
<dbReference type="AlphaFoldDB" id="A0A9X1B4V4"/>
<dbReference type="SMART" id="SM00642">
    <property type="entry name" value="Aamy"/>
    <property type="match status" value="1"/>
</dbReference>
<protein>
    <submittedName>
        <fullName evidence="6">Glycogen debranching enzyme GlgX</fullName>
    </submittedName>
</protein>
<dbReference type="InterPro" id="IPR006047">
    <property type="entry name" value="GH13_cat_dom"/>
</dbReference>
<comment type="caution">
    <text evidence="6">The sequence shown here is derived from an EMBL/GenBank/DDBJ whole genome shotgun (WGS) entry which is preliminary data.</text>
</comment>
<dbReference type="Proteomes" id="UP001138768">
    <property type="component" value="Unassembled WGS sequence"/>
</dbReference>
<dbReference type="SUPFAM" id="SSF51011">
    <property type="entry name" value="Glycosyl hydrolase domain"/>
    <property type="match status" value="1"/>
</dbReference>
<dbReference type="InterPro" id="IPR013783">
    <property type="entry name" value="Ig-like_fold"/>
</dbReference>
<dbReference type="CDD" id="cd02856">
    <property type="entry name" value="E_set_GDE_Isoamylase_N"/>
    <property type="match status" value="1"/>
</dbReference>
<dbReference type="InterPro" id="IPR048650">
    <property type="entry name" value="ISOA1-3-like_C"/>
</dbReference>
<dbReference type="Pfam" id="PF21156">
    <property type="entry name" value="ISOA1-3_C"/>
    <property type="match status" value="1"/>
</dbReference>
<dbReference type="Pfam" id="PF00128">
    <property type="entry name" value="Alpha-amylase"/>
    <property type="match status" value="1"/>
</dbReference>
<keyword evidence="3" id="KW-0809">Transit peptide</keyword>
<gene>
    <name evidence="6" type="primary">glgX</name>
    <name evidence="6" type="ORF">CKO42_11305</name>
</gene>
<dbReference type="InterPro" id="IPR011837">
    <property type="entry name" value="Glycogen_debranch_GlgX"/>
</dbReference>
<dbReference type="SUPFAM" id="SSF51445">
    <property type="entry name" value="(Trans)glycosidases"/>
    <property type="match status" value="1"/>
</dbReference>
<dbReference type="InterPro" id="IPR013780">
    <property type="entry name" value="Glyco_hydro_b"/>
</dbReference>
<reference evidence="6 7" key="1">
    <citation type="journal article" date="2020" name="Microorganisms">
        <title>Osmotic Adaptation and Compatible Solute Biosynthesis of Phototrophic Bacteria as Revealed from Genome Analyses.</title>
        <authorList>
            <person name="Imhoff J.F."/>
            <person name="Rahn T."/>
            <person name="Kunzel S."/>
            <person name="Keller A."/>
            <person name="Neulinger S.C."/>
        </authorList>
    </citation>
    <scope>NUCLEOTIDE SEQUENCE [LARGE SCALE GENOMIC DNA]</scope>
    <source>
        <strain evidence="6 7">DSM 25653</strain>
    </source>
</reference>
<evidence type="ECO:0000256" key="3">
    <source>
        <dbReference type="ARBA" id="ARBA00022946"/>
    </source>
</evidence>
<sequence>MAATHYRTQAGDWGLSGATFADNGVNFCCFSRHATQVELLLFEHERSREPFQIIQLDPNTHRTFFFWHVLVEGLSDGICYGWRIDGPSDTRESGCRHDPDKLLLDPWCTAVSDRLWDRAAACRPGSNLASAMRSLLIRDEYDWEGDQHLHVPLTEAVIYELHVGGFSRHPSADTQHPGTFRAIIEKIPYLTELGITHVELLPIMAFDLQDVPPKTAQMGLKNFWGYSTHSFFAPHPHYACDPRQARDEFRDMVKALHRAGIGVILDVVYNHTAEGGAEGPIINFKGMGNEVFYHLDFNDRSQYRDYTGCGNTVNCNHPLVTRFLIDSLHYWARDMHVDGFRFDLASAMARGEDGEPQYHAPVLWSVELSPELGRAHIIAEAWDAAGLYQVGDFPGFRWAEWNGNYRDVMRAFVRGDGGLIGDVATRIAGSSDLYQSRGRRPANSINLITCHDGFTLHDLVSYDEKHNQANGEDNRDGHNHNLSWNGGVEGPTDDQAILALRQQQARNFVALLLLSQGVPMLLAGDELLRTKQGNNNTYCQDNELSWIDWRLADENRTMLAFTRAMIAFRHRHATLRRDRFLTGQPTREDAIPDIRWHGTKLDTPLWDDPGTRVLAFTLAGLEPHEPHLHVIMNMWKEPKEFELPPMPGRRWYSAIDTAQAPYIWSVHDQQRIDRDSIRAQARSVLVLEAR</sequence>
<dbReference type="NCBIfam" id="TIGR02100">
    <property type="entry name" value="glgX_debranch"/>
    <property type="match status" value="1"/>
</dbReference>
<keyword evidence="4" id="KW-0326">Glycosidase</keyword>
<dbReference type="SUPFAM" id="SSF81296">
    <property type="entry name" value="E set domains"/>
    <property type="match status" value="1"/>
</dbReference>
<evidence type="ECO:0000256" key="4">
    <source>
        <dbReference type="ARBA" id="ARBA00023295"/>
    </source>
</evidence>
<keyword evidence="2" id="KW-0378">Hydrolase</keyword>
<dbReference type="EMBL" id="NRRY01000016">
    <property type="protein sequence ID" value="MBK1619007.1"/>
    <property type="molecule type" value="Genomic_DNA"/>
</dbReference>
<dbReference type="Gene3D" id="2.60.40.10">
    <property type="entry name" value="Immunoglobulins"/>
    <property type="match status" value="1"/>
</dbReference>
<dbReference type="CDD" id="cd11326">
    <property type="entry name" value="AmyAc_Glg_debranch"/>
    <property type="match status" value="1"/>
</dbReference>
<evidence type="ECO:0000256" key="1">
    <source>
        <dbReference type="ARBA" id="ARBA00008061"/>
    </source>
</evidence>
<organism evidence="6 7">
    <name type="scientific">Lamprobacter modestohalophilus</name>
    <dbReference type="NCBI Taxonomy" id="1064514"/>
    <lineage>
        <taxon>Bacteria</taxon>
        <taxon>Pseudomonadati</taxon>
        <taxon>Pseudomonadota</taxon>
        <taxon>Gammaproteobacteria</taxon>
        <taxon>Chromatiales</taxon>
        <taxon>Chromatiaceae</taxon>
        <taxon>Lamprobacter</taxon>
    </lineage>
</organism>
<dbReference type="RefSeq" id="WP_200243817.1">
    <property type="nucleotide sequence ID" value="NZ_NRRY01000016.1"/>
</dbReference>
<evidence type="ECO:0000259" key="5">
    <source>
        <dbReference type="SMART" id="SM00642"/>
    </source>
</evidence>
<dbReference type="InterPro" id="IPR017853">
    <property type="entry name" value="GH"/>
</dbReference>
<feature type="domain" description="Glycosyl hydrolase family 13 catalytic" evidence="5">
    <location>
        <begin position="160"/>
        <end position="569"/>
    </location>
</feature>
<keyword evidence="7" id="KW-1185">Reference proteome</keyword>
<dbReference type="InterPro" id="IPR044505">
    <property type="entry name" value="GlgX_Isoamylase_N_E_set"/>
</dbReference>
<dbReference type="InterPro" id="IPR014756">
    <property type="entry name" value="Ig_E-set"/>
</dbReference>
<name>A0A9X1B4V4_9GAMM</name>
<dbReference type="GO" id="GO:0004135">
    <property type="term" value="F:amylo-alpha-1,6-glucosidase activity"/>
    <property type="evidence" value="ECO:0007669"/>
    <property type="project" value="InterPro"/>
</dbReference>
<dbReference type="Gene3D" id="3.20.20.80">
    <property type="entry name" value="Glycosidases"/>
    <property type="match status" value="1"/>
</dbReference>
<dbReference type="GO" id="GO:0019156">
    <property type="term" value="F:isoamylase activity"/>
    <property type="evidence" value="ECO:0007669"/>
    <property type="project" value="UniProtKB-ARBA"/>
</dbReference>
<dbReference type="InterPro" id="IPR004193">
    <property type="entry name" value="Glyco_hydro_13_N"/>
</dbReference>
<evidence type="ECO:0000313" key="7">
    <source>
        <dbReference type="Proteomes" id="UP001138768"/>
    </source>
</evidence>
<dbReference type="PANTHER" id="PTHR43002">
    <property type="entry name" value="GLYCOGEN DEBRANCHING ENZYME"/>
    <property type="match status" value="1"/>
</dbReference>
<dbReference type="GO" id="GO:0005980">
    <property type="term" value="P:glycogen catabolic process"/>
    <property type="evidence" value="ECO:0007669"/>
    <property type="project" value="InterPro"/>
</dbReference>